<dbReference type="OrthoDB" id="4795870at2"/>
<accession>D1BRF4</accession>
<evidence type="ECO:0000313" key="1">
    <source>
        <dbReference type="EMBL" id="ACZ30409.1"/>
    </source>
</evidence>
<reference evidence="1 2" key="2">
    <citation type="journal article" date="2010" name="Stand. Genomic Sci.">
        <title>Complete genome sequence of Xylanimonas cellulosilytica type strain (XIL07).</title>
        <authorList>
            <person name="Foster B."/>
            <person name="Pukall R."/>
            <person name="Abt B."/>
            <person name="Nolan M."/>
            <person name="Glavina Del Rio T."/>
            <person name="Chen F."/>
            <person name="Lucas S."/>
            <person name="Tice H."/>
            <person name="Pitluck S."/>
            <person name="Cheng J.-F."/>
            <person name="Chertkov O."/>
            <person name="Brettin T."/>
            <person name="Han C."/>
            <person name="Detter J.C."/>
            <person name="Bruce D."/>
            <person name="Goodwin L."/>
            <person name="Ivanova N."/>
            <person name="Mavromatis K."/>
            <person name="Pati A."/>
            <person name="Mikhailova N."/>
            <person name="Chen A."/>
            <person name="Palaniappan K."/>
            <person name="Land M."/>
            <person name="Hauser L."/>
            <person name="Chang Y.-J."/>
            <person name="Jeffries C.D."/>
            <person name="Chain P."/>
            <person name="Rohde M."/>
            <person name="Goeker M."/>
            <person name="Bristow J."/>
            <person name="Eisen J.A."/>
            <person name="Markowitz V."/>
            <person name="Hugenholtz P."/>
            <person name="Kyrpides N.C."/>
            <person name="Klenk H.-P."/>
            <person name="Lapidus A."/>
        </authorList>
    </citation>
    <scope>NUCLEOTIDE SEQUENCE [LARGE SCALE GENOMIC DNA]</scope>
    <source>
        <strain evidence="2">DSM 15894 / CECT 5975 / LMG 20990 / XIL07</strain>
    </source>
</reference>
<keyword evidence="2" id="KW-1185">Reference proteome</keyword>
<dbReference type="Proteomes" id="UP000002255">
    <property type="component" value="Chromosome"/>
</dbReference>
<organism evidence="1 2">
    <name type="scientific">Xylanimonas cellulosilytica (strain DSM 15894 / JCM 12276 / CECT 5975 / KCTC 9989 / LMG 20990 / NBRC 107835 / XIL07)</name>
    <dbReference type="NCBI Taxonomy" id="446471"/>
    <lineage>
        <taxon>Bacteria</taxon>
        <taxon>Bacillati</taxon>
        <taxon>Actinomycetota</taxon>
        <taxon>Actinomycetes</taxon>
        <taxon>Micrococcales</taxon>
        <taxon>Promicromonosporaceae</taxon>
        <taxon>Xylanimonas</taxon>
    </lineage>
</organism>
<dbReference type="Gene3D" id="3.40.50.1440">
    <property type="entry name" value="Tubulin/FtsZ, GTPase domain"/>
    <property type="match status" value="1"/>
</dbReference>
<dbReference type="HOGENOM" id="CLU_272959_0_0_11"/>
<evidence type="ECO:0008006" key="3">
    <source>
        <dbReference type="Google" id="ProtNLM"/>
    </source>
</evidence>
<dbReference type="InterPro" id="IPR025904">
    <property type="entry name" value="Tubulin-like"/>
</dbReference>
<dbReference type="AlphaFoldDB" id="D1BRF4"/>
<sequence>MLRPFLLVGVGGSGGKTLRIIREDLLRRLKQAGWEHDDLPAAWQMIHIDVPNRADGDDVDLPAQLPDRQYKGLVATGVDYTTIDTAMKAKAGPSFVDAAATWRPDPNSVNVSPSKGAGQYRTLGRIITIAGLKRIDDAVQRARAALTGTDVVGEMQEVSRLLGGRAHASIGDPTVIVITSIAGGTGAGSAIDVCDVIRALPDKWANDSVGFLYAPDVFDHLPDEARRGVRANALGTLAEVLNGYWNTDGPSQATTALFETYGVTLSSTSRRSGPRYPFLVGAKNEHVTYKSQNDIYRAMGRSIASWVASEKLQDSFTAYLEAQWPATNNSIPDRLPLHAHGTETPFCAIGSARVGLGRDRFVEYASQHLARTVVMRIVEEHERSRRGPSDDRTSKQVIRDQATAIFPAFLERSKLDERGLERNDIIDELKAKNLRDQSAEFRARVTQDIAGFINARSKGGKKGVRLTELSMQVQGSVNDKQQAVLSTLHQATTEQAKHWVGTIQNHLQARTAALVGQCGGPVADAVLDLLKNELTFIRDELRQEAQNFRVWSQNEATKVTAKVGSASGAEITATSDPVLQDMIKSAVTSVICQYEAELRDLVMALIPDFVDGVLEPLKDAIRDAAERLAVQRSAAGSVVALWPQAVAIPARLLPAPNEFLLEEPSSYPTILAELIDRTVTASGSDGRREAELQVLLGTDDPTGDTQALVNAHQTWVPKNHNLAPDFGLIPRRAHFAVASSPDQILARAEAWLRKEGTAVGRYMTQGLRDYLTPENVPAAEHARRLARFEAKFIAALNASTPLVKVNPAVLVNVHGTDKVPYTSHFGEIPLPDNSPAKATVRRVLESRDEWREEVNKAFDDGNGGFIDVFTHLNAAFEPVVFDSLMKPIASDWGQKSMGADGRAEFWRWRRARPLTEFVPVSTTVLMSMVKGWFVARRLGHLDLTPATARIWVPETNTRAGYLADFPQVMLRSDPLNQSEGLAVVLESMMLALVQVNTRQSVDPINPYARLRTLGEGPTAFGNQLCQELQDWVLLGANARSTVRPTEATAEGRQKEVVNDLVAVRAKYREYFATIESQRKDPLDFPPMWDLRRLIDRALTELKHGVEALETTTGDTGWS</sequence>
<evidence type="ECO:0000313" key="2">
    <source>
        <dbReference type="Proteomes" id="UP000002255"/>
    </source>
</evidence>
<proteinExistence type="predicted"/>
<dbReference type="KEGG" id="xce:Xcel_1378"/>
<protein>
    <recommendedName>
        <fullName evidence="3">Tubulin-like protein</fullName>
    </recommendedName>
</protein>
<gene>
    <name evidence="1" type="ordered locus">Xcel_1378</name>
</gene>
<dbReference type="EMBL" id="CP001821">
    <property type="protein sequence ID" value="ACZ30409.1"/>
    <property type="molecule type" value="Genomic_DNA"/>
</dbReference>
<name>D1BRF4_XYLCX</name>
<dbReference type="Pfam" id="PF13809">
    <property type="entry name" value="Tubulin_2"/>
    <property type="match status" value="1"/>
</dbReference>
<dbReference type="eggNOG" id="ENOG502ZAWP">
    <property type="taxonomic scope" value="Bacteria"/>
</dbReference>
<dbReference type="RefSeq" id="WP_012878151.1">
    <property type="nucleotide sequence ID" value="NC_013530.1"/>
</dbReference>
<dbReference type="InterPro" id="IPR036525">
    <property type="entry name" value="Tubulin/FtsZ_GTPase_sf"/>
</dbReference>
<dbReference type="STRING" id="446471.Xcel_1378"/>
<reference evidence="2" key="1">
    <citation type="submission" date="2009-11" db="EMBL/GenBank/DDBJ databases">
        <title>The complete chromosome of Xylanimonas cellulosilytica DSM 15894.</title>
        <authorList>
            <consortium name="US DOE Joint Genome Institute (JGI-PGF)"/>
            <person name="Lucas S."/>
            <person name="Copeland A."/>
            <person name="Lapidus A."/>
            <person name="Glavina del Rio T."/>
            <person name="Dalin E."/>
            <person name="Tice H."/>
            <person name="Bruce D."/>
            <person name="Goodwin L."/>
            <person name="Pitluck S."/>
            <person name="Kyrpides N."/>
            <person name="Mavromatis K."/>
            <person name="Ivanova N."/>
            <person name="Mikhailova N."/>
            <person name="Foster B."/>
            <person name="Clum A."/>
            <person name="Brettin T."/>
            <person name="Detter J.C."/>
            <person name="Han C."/>
            <person name="Larimer F."/>
            <person name="Land M."/>
            <person name="Hauser L."/>
            <person name="Markowitz V."/>
            <person name="Cheng J.F."/>
            <person name="Hugenholtz P."/>
            <person name="Woyke T."/>
            <person name="Wu D."/>
            <person name="Gehrich-Schroeter G."/>
            <person name="Schneider S."/>
            <person name="Pukall S.R."/>
            <person name="Klenk H.P."/>
            <person name="Eisen J.A."/>
        </authorList>
    </citation>
    <scope>NUCLEOTIDE SEQUENCE [LARGE SCALE GENOMIC DNA]</scope>
    <source>
        <strain evidence="2">DSM 15894 / CECT 5975 / LMG 20990 / XIL07</strain>
    </source>
</reference>